<organism evidence="1 2">
    <name type="scientific">Neisseria lisongii</name>
    <dbReference type="NCBI Taxonomy" id="2912188"/>
    <lineage>
        <taxon>Bacteria</taxon>
        <taxon>Pseudomonadati</taxon>
        <taxon>Pseudomonadota</taxon>
        <taxon>Betaproteobacteria</taxon>
        <taxon>Neisseriales</taxon>
        <taxon>Neisseriaceae</taxon>
        <taxon>Neisseria</taxon>
    </lineage>
</organism>
<gene>
    <name evidence="1" type="ORF">PJU73_07025</name>
</gene>
<evidence type="ECO:0000313" key="2">
    <source>
        <dbReference type="Proteomes" id="UP001221268"/>
    </source>
</evidence>
<dbReference type="RefSeq" id="WP_237091832.1">
    <property type="nucleotide sequence ID" value="NZ_CP116766.1"/>
</dbReference>
<dbReference type="EMBL" id="CP116766">
    <property type="protein sequence ID" value="WCL71100.1"/>
    <property type="molecule type" value="Genomic_DNA"/>
</dbReference>
<evidence type="ECO:0000313" key="1">
    <source>
        <dbReference type="EMBL" id="WCL71100.1"/>
    </source>
</evidence>
<dbReference type="PROSITE" id="PS51257">
    <property type="entry name" value="PROKAR_LIPOPROTEIN"/>
    <property type="match status" value="1"/>
</dbReference>
<keyword evidence="2" id="KW-1185">Reference proteome</keyword>
<reference evidence="1 2" key="1">
    <citation type="submission" date="2023-01" db="EMBL/GenBank/DDBJ databases">
        <authorList>
            <person name="Yang C."/>
        </authorList>
    </citation>
    <scope>NUCLEOTIDE SEQUENCE [LARGE SCALE GENOMIC DNA]</scope>
    <source>
        <strain evidence="1 2">ZJ106</strain>
    </source>
</reference>
<accession>A0ABY7RHM9</accession>
<dbReference type="Proteomes" id="UP001221268">
    <property type="component" value="Chromosome"/>
</dbReference>
<protein>
    <submittedName>
        <fullName evidence="1">MliC family protein</fullName>
    </submittedName>
</protein>
<name>A0ABY7RHM9_9NEIS</name>
<proteinExistence type="predicted"/>
<sequence length="173" mass="18440">MKHIILSTATALLLVACSPSEPQPQAAAEIQTASAEAPASSVTETAASEATASAAQSAAERLDTQANAKWQQYQCDEQKTLSARYFKDGGNTAAQIKTGNATHTLALSPELGNEDLSAFSNGEYTWTIGKLTDDYYQEGYGFFVRHSQVEGMGEEGIVDELQAENCMPPSTQP</sequence>